<dbReference type="SUPFAM" id="SSF50729">
    <property type="entry name" value="PH domain-like"/>
    <property type="match status" value="1"/>
</dbReference>
<dbReference type="PROSITE" id="PS50057">
    <property type="entry name" value="FERM_3"/>
    <property type="match status" value="1"/>
</dbReference>
<feature type="compositionally biased region" description="Basic and acidic residues" evidence="1">
    <location>
        <begin position="433"/>
        <end position="442"/>
    </location>
</feature>
<dbReference type="SUPFAM" id="SSF47031">
    <property type="entry name" value="Second domain of FERM"/>
    <property type="match status" value="1"/>
</dbReference>
<dbReference type="CDD" id="cd17101">
    <property type="entry name" value="FERM_F1_PTPN13_like"/>
    <property type="match status" value="1"/>
</dbReference>
<dbReference type="InterPro" id="IPR041781">
    <property type="entry name" value="FRMD6-FERM_C"/>
</dbReference>
<feature type="compositionally biased region" description="Low complexity" evidence="1">
    <location>
        <begin position="416"/>
        <end position="430"/>
    </location>
</feature>
<feature type="compositionally biased region" description="Basic and acidic residues" evidence="1">
    <location>
        <begin position="471"/>
        <end position="486"/>
    </location>
</feature>
<dbReference type="InterPro" id="IPR047145">
    <property type="entry name" value="FRMD6-like"/>
</dbReference>
<dbReference type="GO" id="GO:0035332">
    <property type="term" value="P:positive regulation of hippo signaling"/>
    <property type="evidence" value="ECO:0007669"/>
    <property type="project" value="TreeGrafter"/>
</dbReference>
<feature type="region of interest" description="Disordered" evidence="1">
    <location>
        <begin position="561"/>
        <end position="591"/>
    </location>
</feature>
<dbReference type="PANTHER" id="PTHR13429:SF5">
    <property type="entry name" value="PROTEIN EXPANDED"/>
    <property type="match status" value="1"/>
</dbReference>
<dbReference type="InterPro" id="IPR035963">
    <property type="entry name" value="FERM_2"/>
</dbReference>
<dbReference type="CDD" id="cd14473">
    <property type="entry name" value="FERM_B-lobe"/>
    <property type="match status" value="1"/>
</dbReference>
<dbReference type="InterPro" id="IPR018980">
    <property type="entry name" value="FERM_PH-like_C"/>
</dbReference>
<dbReference type="Gene3D" id="2.30.29.30">
    <property type="entry name" value="Pleckstrin-homology domain (PH domain)/Phosphotyrosine-binding domain (PTB)"/>
    <property type="match status" value="1"/>
</dbReference>
<dbReference type="CDD" id="cd13185">
    <property type="entry name" value="FERM_C_FRMD1_FRMD6"/>
    <property type="match status" value="1"/>
</dbReference>
<name>F1KTI1_ASCSU</name>
<dbReference type="InterPro" id="IPR000299">
    <property type="entry name" value="FERM_domain"/>
</dbReference>
<reference evidence="3" key="1">
    <citation type="journal article" date="2011" name="Genome Res.">
        <title>Deep small RNA sequencing from the nematode Ascaris reveals conservation, functional diversification, and novel developmental profiles.</title>
        <authorList>
            <person name="Wang J."/>
            <person name="Czech B."/>
            <person name="Crunk A."/>
            <person name="Wallace A."/>
            <person name="Mitreva M."/>
            <person name="Hannon G.J."/>
            <person name="Davis R.E."/>
        </authorList>
    </citation>
    <scope>NUCLEOTIDE SEQUENCE</scope>
</reference>
<dbReference type="InterPro" id="IPR011993">
    <property type="entry name" value="PH-like_dom_sf"/>
</dbReference>
<feature type="compositionally biased region" description="Polar residues" evidence="1">
    <location>
        <begin position="506"/>
        <end position="536"/>
    </location>
</feature>
<evidence type="ECO:0000313" key="3">
    <source>
        <dbReference type="EMBL" id="ADY41185.1"/>
    </source>
</evidence>
<dbReference type="SMART" id="SM00295">
    <property type="entry name" value="B41"/>
    <property type="match status" value="1"/>
</dbReference>
<dbReference type="Pfam" id="PF09380">
    <property type="entry name" value="FERM_C"/>
    <property type="match status" value="1"/>
</dbReference>
<dbReference type="InterPro" id="IPR014352">
    <property type="entry name" value="FERM/acyl-CoA-bd_prot_sf"/>
</dbReference>
<dbReference type="InterPro" id="IPR019749">
    <property type="entry name" value="Band_41_domain"/>
</dbReference>
<evidence type="ECO:0000256" key="1">
    <source>
        <dbReference type="SAM" id="MobiDB-lite"/>
    </source>
</evidence>
<dbReference type="InterPro" id="IPR019748">
    <property type="entry name" value="FERM_central"/>
</dbReference>
<feature type="region of interest" description="Disordered" evidence="1">
    <location>
        <begin position="1034"/>
        <end position="1067"/>
    </location>
</feature>
<feature type="domain" description="FERM" evidence="2">
    <location>
        <begin position="65"/>
        <end position="380"/>
    </location>
</feature>
<feature type="compositionally biased region" description="Pro residues" evidence="1">
    <location>
        <begin position="1045"/>
        <end position="1057"/>
    </location>
</feature>
<protein>
    <submittedName>
        <fullName evidence="3">FERM domain-containing protein 6</fullName>
    </submittedName>
</protein>
<proteinExistence type="evidence at transcript level"/>
<dbReference type="PANTHER" id="PTHR13429">
    <property type="entry name" value="FERM DOMAIN (PROTEIN4.1-EZRIN-RADIXIN-MOESIN) FAMILY"/>
    <property type="match status" value="1"/>
</dbReference>
<dbReference type="Pfam" id="PF00373">
    <property type="entry name" value="FERM_M"/>
    <property type="match status" value="1"/>
</dbReference>
<evidence type="ECO:0000259" key="2">
    <source>
        <dbReference type="PROSITE" id="PS50057"/>
    </source>
</evidence>
<sequence length="1067" mass="117555">MHDNDGAKSVDGSSCCSRLSPAFLSEQGPSVVSNGSVTHYHLPPFDGAHVQVIPSLHVSIPSAFKYLQIQTLTKETITLAVHLKCRVRDAYLCCCAQLGINEDRLLGLAIRTPSEGIGADRPRHEFFFLDPDQKIAKYAPKQWRLSHAWNAVVENRPFLVVHLRVRIYVDKVQLIRCPIVLHHYYLQLRENLLDQWSGTNSVSEERCWEMAALALQVDYAAGDHCSDQDFRAEQYFPLWVINLRGLDFVRRNMPAIRHDLRSCSQIDATLEYCHEASRSPFALNCHLYGLRRHKMDTVDNAIIGITPKGIDMSDVSSDGERIPLRSLRWGRMSKLCFDKRKLSITGMDGACISLYAQSEQKARYLLEFCRALHQAIIAINNHYFLNPYAYVSEVTSSFSCGDERSVDGPLCSRRSLVSHTSSNSTSGVVSDKPSSEPDKEGECSGVSRVASECSYEGSMRVNSLSDVVTEMERTSLERRASTDRSTEIGTKSQPPQSASTPPPAQHTSVRNVESSQNIQTTNESERYSSSTTTALSNHDKVDIPNGSYVSYPIASGTKILEEKQSSVQSDSSSPPALPHSLPPQLIPSSSTLHYSPLRMRDIEADDGTSATNTATSQMITTSHPPALSGTVEIRQPPLYNEAVSISQRTFLDEYAPMHRPKVNPHTKPRWTTVTGTGITYLDDYGRTTYAGDVSLSHCGLRCSVLQARSEPKLDQQVWSRPVSPLTSLSPSSVQPVIVASTRPTPSNTPPFMGGAQSAGIFQKQSRSGLRSAQAHNARGINRVQSMPAHNPHHFMQNSGDSDVSSSAVLHHAHSLAARLANVETKQPPPYEHAVLQARAQCAHRGAIKSTLGTTVVDRELLHERHSYTTNNDDNMLLKSRIGQFPMMRALWQEQQQGITSGVAVSSPVTNSSGSSGLDRLSAGVDPCSSLSSVCASSLNADFLDSLLAPHLRRPSSCEDLSSPLMLTPPHSAPVHPTMVPGGMQPSIYDYGYMPSTYIRTPPPPPPVYRGEYYFDHSQLYRHYVPLQATSVTPNSWTPSQSVLDLPPPPPYPPPRTSPSPREAPMVM</sequence>
<dbReference type="GO" id="GO:0098592">
    <property type="term" value="C:cytoplasmic side of apical plasma membrane"/>
    <property type="evidence" value="ECO:0007669"/>
    <property type="project" value="TreeGrafter"/>
</dbReference>
<feature type="region of interest" description="Disordered" evidence="1">
    <location>
        <begin position="416"/>
        <end position="447"/>
    </location>
</feature>
<feature type="compositionally biased region" description="Low complexity" evidence="1">
    <location>
        <begin position="565"/>
        <end position="574"/>
    </location>
</feature>
<dbReference type="Gene3D" id="1.20.80.10">
    <property type="match status" value="1"/>
</dbReference>
<dbReference type="AlphaFoldDB" id="F1KTI1"/>
<organism evidence="3">
    <name type="scientific">Ascaris suum</name>
    <name type="common">Pig roundworm</name>
    <name type="synonym">Ascaris lumbricoides</name>
    <dbReference type="NCBI Taxonomy" id="6253"/>
    <lineage>
        <taxon>Eukaryota</taxon>
        <taxon>Metazoa</taxon>
        <taxon>Ecdysozoa</taxon>
        <taxon>Nematoda</taxon>
        <taxon>Chromadorea</taxon>
        <taxon>Rhabditida</taxon>
        <taxon>Spirurina</taxon>
        <taxon>Ascaridomorpha</taxon>
        <taxon>Ascaridoidea</taxon>
        <taxon>Ascarididae</taxon>
        <taxon>Ascaris</taxon>
    </lineage>
</organism>
<accession>F1KTI1</accession>
<feature type="region of interest" description="Disordered" evidence="1">
    <location>
        <begin position="471"/>
        <end position="545"/>
    </location>
</feature>
<dbReference type="EMBL" id="JI165605">
    <property type="protein sequence ID" value="ADY41185.1"/>
    <property type="molecule type" value="mRNA"/>
</dbReference>
<feature type="compositionally biased region" description="Pro residues" evidence="1">
    <location>
        <begin position="575"/>
        <end position="585"/>
    </location>
</feature>